<dbReference type="PANTHER" id="PTHR36121">
    <property type="entry name" value="PROTEIN SXY"/>
    <property type="match status" value="1"/>
</dbReference>
<gene>
    <name evidence="2" type="ORF">NEE01_09185</name>
</gene>
<organism evidence="2 3">
    <name type="scientific">Sphingomonas lycopersici</name>
    <dbReference type="NCBI Taxonomy" id="2951807"/>
    <lineage>
        <taxon>Bacteria</taxon>
        <taxon>Pseudomonadati</taxon>
        <taxon>Pseudomonadota</taxon>
        <taxon>Alphaproteobacteria</taxon>
        <taxon>Sphingomonadales</taxon>
        <taxon>Sphingomonadaceae</taxon>
        <taxon>Sphingomonas</taxon>
    </lineage>
</organism>
<dbReference type="Proteomes" id="UP001165565">
    <property type="component" value="Unassembled WGS sequence"/>
</dbReference>
<sequence length="115" mass="12512">MSADAGLIDWVAEALAPLGTVTKRRMMGGAVLYLDGVVFAIVDDETLWFKADAESAALWDAAGCAYFTYMRDGTPQTMNYRCAPDDVYDDADAMREWAAPAIAAGRRAPRKAKRA</sequence>
<evidence type="ECO:0000313" key="2">
    <source>
        <dbReference type="EMBL" id="MCW6534958.1"/>
    </source>
</evidence>
<dbReference type="PANTHER" id="PTHR36121:SF1">
    <property type="entry name" value="PROTEIN SXY"/>
    <property type="match status" value="1"/>
</dbReference>
<protein>
    <submittedName>
        <fullName evidence="2">TfoX/Sxy family protein</fullName>
    </submittedName>
</protein>
<accession>A0AA41ZFX5</accession>
<feature type="domain" description="TfoX N-terminal" evidence="1">
    <location>
        <begin position="13"/>
        <end position="104"/>
    </location>
</feature>
<dbReference type="InterPro" id="IPR007076">
    <property type="entry name" value="TfoX_N"/>
</dbReference>
<dbReference type="InterPro" id="IPR047525">
    <property type="entry name" value="TfoX-like"/>
</dbReference>
<dbReference type="EMBL" id="JANFAV010000005">
    <property type="protein sequence ID" value="MCW6534958.1"/>
    <property type="molecule type" value="Genomic_DNA"/>
</dbReference>
<keyword evidence="3" id="KW-1185">Reference proteome</keyword>
<comment type="caution">
    <text evidence="2">The sequence shown here is derived from an EMBL/GenBank/DDBJ whole genome shotgun (WGS) entry which is preliminary data.</text>
</comment>
<reference evidence="2" key="1">
    <citation type="submission" date="2022-06" db="EMBL/GenBank/DDBJ databases">
        <title>Sphingomonas sp. nov. isolated from rhizosphere soil of tomato.</title>
        <authorList>
            <person name="Dong H."/>
            <person name="Gao R."/>
        </authorList>
    </citation>
    <scope>NUCLEOTIDE SEQUENCE</scope>
    <source>
        <strain evidence="2">MMSM24</strain>
    </source>
</reference>
<proteinExistence type="predicted"/>
<dbReference type="RefSeq" id="WP_179513129.1">
    <property type="nucleotide sequence ID" value="NZ_JANFAV010000005.1"/>
</dbReference>
<dbReference type="Gene3D" id="3.30.1460.30">
    <property type="entry name" value="YgaC/TfoX-N like chaperone"/>
    <property type="match status" value="1"/>
</dbReference>
<dbReference type="AlphaFoldDB" id="A0AA41ZFX5"/>
<dbReference type="Pfam" id="PF04993">
    <property type="entry name" value="TfoX_N"/>
    <property type="match status" value="1"/>
</dbReference>
<evidence type="ECO:0000259" key="1">
    <source>
        <dbReference type="Pfam" id="PF04993"/>
    </source>
</evidence>
<dbReference type="SUPFAM" id="SSF159894">
    <property type="entry name" value="YgaC/TfoX-N like"/>
    <property type="match status" value="1"/>
</dbReference>
<evidence type="ECO:0000313" key="3">
    <source>
        <dbReference type="Proteomes" id="UP001165565"/>
    </source>
</evidence>
<name>A0AA41ZFX5_9SPHN</name>